<dbReference type="KEGG" id="sphv:F9278_16840"/>
<evidence type="ECO:0000313" key="1">
    <source>
        <dbReference type="EMBL" id="QFQ97612.1"/>
    </source>
</evidence>
<proteinExistence type="predicted"/>
<name>A0A5P8K4B2_9ACTN</name>
<evidence type="ECO:0000313" key="2">
    <source>
        <dbReference type="Proteomes" id="UP000327294"/>
    </source>
</evidence>
<keyword evidence="2" id="KW-1185">Reference proteome</keyword>
<accession>A0A5P8K4B2</accession>
<gene>
    <name evidence="1" type="ORF">F9278_16840</name>
</gene>
<dbReference type="Proteomes" id="UP000327294">
    <property type="component" value="Chromosome"/>
</dbReference>
<dbReference type="EMBL" id="CP045096">
    <property type="protein sequence ID" value="QFQ97612.1"/>
    <property type="molecule type" value="Genomic_DNA"/>
</dbReference>
<organism evidence="1 2">
    <name type="scientific">Streptomyces phaeolivaceus</name>
    <dbReference type="NCBI Taxonomy" id="2653200"/>
    <lineage>
        <taxon>Bacteria</taxon>
        <taxon>Bacillati</taxon>
        <taxon>Actinomycetota</taxon>
        <taxon>Actinomycetes</taxon>
        <taxon>Kitasatosporales</taxon>
        <taxon>Streptomycetaceae</taxon>
        <taxon>Streptomyces</taxon>
    </lineage>
</organism>
<dbReference type="AlphaFoldDB" id="A0A5P8K4B2"/>
<reference evidence="1 2" key="1">
    <citation type="submission" date="2019-10" db="EMBL/GenBank/DDBJ databases">
        <title>Streptomyces sp. strain GY16 isolated from leaves of Broussonetia papyrifera.</title>
        <authorList>
            <person name="Mo P."/>
        </authorList>
    </citation>
    <scope>NUCLEOTIDE SEQUENCE [LARGE SCALE GENOMIC DNA]</scope>
    <source>
        <strain evidence="1 2">GY16</strain>
    </source>
</reference>
<sequence>MWSVRRRWRDGCLRACGVMGCIGSYVQLRPVGGGREWDARPELLRPVTQAEALTEGVARSNARSRGERL</sequence>
<protein>
    <submittedName>
        <fullName evidence="1">Uncharacterized protein</fullName>
    </submittedName>
</protein>